<dbReference type="RefSeq" id="WP_097167571.1">
    <property type="nucleotide sequence ID" value="NZ_PSUJ01000020.1"/>
</dbReference>
<dbReference type="EMBL" id="PSUL01000022">
    <property type="protein sequence ID" value="PPF13047.1"/>
    <property type="molecule type" value="Genomic_DNA"/>
</dbReference>
<proteinExistence type="predicted"/>
<dbReference type="KEGG" id="rry:C1O28_02755"/>
<evidence type="ECO:0000313" key="4">
    <source>
        <dbReference type="Proteomes" id="UP000237881"/>
    </source>
</evidence>
<reference evidence="4 5" key="1">
    <citation type="submission" date="2018-02" db="EMBL/GenBank/DDBJ databases">
        <title>Bacteriophage NCPPB3778 and a type I-E CRISPR drive the evolution of the US Biological Select Agent, Rathayibacter toxicus.</title>
        <authorList>
            <person name="Davis E.W.II."/>
            <person name="Tabima J.F."/>
            <person name="Weisberg A.J."/>
            <person name="Lopes L.D."/>
            <person name="Wiseman M.S."/>
            <person name="Wiseman M.S."/>
            <person name="Pupko T."/>
            <person name="Belcher M.S."/>
            <person name="Sechler A.J."/>
            <person name="Tancos M.A."/>
            <person name="Schroeder B.K."/>
            <person name="Murray T.D."/>
            <person name="Luster D.G."/>
            <person name="Schneider W.L."/>
            <person name="Rogers E."/>
            <person name="Andreote F.D."/>
            <person name="Grunwald N.J."/>
            <person name="Putnam M.L."/>
            <person name="Chang J.H."/>
        </authorList>
    </citation>
    <scope>NUCLEOTIDE SEQUENCE [LARGE SCALE GENOMIC DNA]</scope>
    <source>
        <strain evidence="3 5">AY1D6</strain>
        <strain evidence="2 4">AY1I9</strain>
    </source>
</reference>
<evidence type="ECO:0000313" key="5">
    <source>
        <dbReference type="Proteomes" id="UP000239698"/>
    </source>
</evidence>
<feature type="region of interest" description="Disordered" evidence="1">
    <location>
        <begin position="1"/>
        <end position="26"/>
    </location>
</feature>
<evidence type="ECO:0000313" key="2">
    <source>
        <dbReference type="EMBL" id="PPF13047.1"/>
    </source>
</evidence>
<accession>A0ABD6W7U4</accession>
<keyword evidence="5" id="KW-1185">Reference proteome</keyword>
<name>A0ABD6W7U4_RATRA</name>
<protein>
    <submittedName>
        <fullName evidence="2">Uncharacterized protein</fullName>
    </submittedName>
</protein>
<evidence type="ECO:0000256" key="1">
    <source>
        <dbReference type="SAM" id="MobiDB-lite"/>
    </source>
</evidence>
<sequence>MKSRGYQPLSAQTKARKRRARPQEQLIDVDPVLSARVRSDLKRSLTPRQIAGRSRLGAVGANIDVMTHSPDAEGRSVSHEAIYRWIYAHRKGEFTREGIGGVKSSKKRRDR</sequence>
<dbReference type="AlphaFoldDB" id="A0ABD6W7U4"/>
<gene>
    <name evidence="2" type="ORF">C5C04_10070</name>
    <name evidence="3" type="ORF">C5C40_07930</name>
</gene>
<dbReference type="Proteomes" id="UP000237881">
    <property type="component" value="Unassembled WGS sequence"/>
</dbReference>
<organism evidence="2 4">
    <name type="scientific">Rathayibacter rathayi</name>
    <name type="common">Corynebacterium rathayi</name>
    <dbReference type="NCBI Taxonomy" id="33887"/>
    <lineage>
        <taxon>Bacteria</taxon>
        <taxon>Bacillati</taxon>
        <taxon>Actinomycetota</taxon>
        <taxon>Actinomycetes</taxon>
        <taxon>Micrococcales</taxon>
        <taxon>Microbacteriaceae</taxon>
        <taxon>Rathayibacter</taxon>
    </lineage>
</organism>
<evidence type="ECO:0000313" key="3">
    <source>
        <dbReference type="EMBL" id="PPH77067.1"/>
    </source>
</evidence>
<dbReference type="EMBL" id="PSVT01000013">
    <property type="protein sequence ID" value="PPH77067.1"/>
    <property type="molecule type" value="Genomic_DNA"/>
</dbReference>
<dbReference type="Proteomes" id="UP000239698">
    <property type="component" value="Unassembled WGS sequence"/>
</dbReference>
<comment type="caution">
    <text evidence="2">The sequence shown here is derived from an EMBL/GenBank/DDBJ whole genome shotgun (WGS) entry which is preliminary data.</text>
</comment>